<dbReference type="EMBL" id="AP022870">
    <property type="protein sequence ID" value="BCB78194.1"/>
    <property type="molecule type" value="Genomic_DNA"/>
</dbReference>
<dbReference type="Proteomes" id="UP000502508">
    <property type="component" value="Chromosome"/>
</dbReference>
<dbReference type="InterPro" id="IPR029058">
    <property type="entry name" value="AB_hydrolase_fold"/>
</dbReference>
<reference evidence="5 6" key="1">
    <citation type="submission" date="2020-03" db="EMBL/GenBank/DDBJ databases">
        <title>Whole genome shotgun sequence of Phytohabitans flavus NBRC 107702.</title>
        <authorList>
            <person name="Komaki H."/>
            <person name="Tamura T."/>
        </authorList>
    </citation>
    <scope>NUCLEOTIDE SEQUENCE [LARGE SCALE GENOMIC DNA]</scope>
    <source>
        <strain evidence="5 6">NBRC 107702</strain>
    </source>
</reference>
<evidence type="ECO:0000313" key="5">
    <source>
        <dbReference type="EMBL" id="BCB78194.1"/>
    </source>
</evidence>
<dbReference type="InterPro" id="IPR019826">
    <property type="entry name" value="Carboxylesterase_B_AS"/>
</dbReference>
<dbReference type="SUPFAM" id="SSF53474">
    <property type="entry name" value="alpha/beta-Hydrolases"/>
    <property type="match status" value="1"/>
</dbReference>
<dbReference type="GO" id="GO:0016787">
    <property type="term" value="F:hydrolase activity"/>
    <property type="evidence" value="ECO:0007669"/>
    <property type="project" value="UniProtKB-KW"/>
</dbReference>
<dbReference type="Pfam" id="PF00135">
    <property type="entry name" value="COesterase"/>
    <property type="match status" value="1"/>
</dbReference>
<dbReference type="InterPro" id="IPR050309">
    <property type="entry name" value="Type-B_Carboxylest/Lipase"/>
</dbReference>
<dbReference type="InterPro" id="IPR002018">
    <property type="entry name" value="CarbesteraseB"/>
</dbReference>
<evidence type="ECO:0000313" key="6">
    <source>
        <dbReference type="Proteomes" id="UP000502508"/>
    </source>
</evidence>
<feature type="domain" description="Carboxylesterase type B" evidence="4">
    <location>
        <begin position="5"/>
        <end position="392"/>
    </location>
</feature>
<reference evidence="5 6" key="2">
    <citation type="submission" date="2020-03" db="EMBL/GenBank/DDBJ databases">
        <authorList>
            <person name="Ichikawa N."/>
            <person name="Kimura A."/>
            <person name="Kitahashi Y."/>
            <person name="Uohara A."/>
        </authorList>
    </citation>
    <scope>NUCLEOTIDE SEQUENCE [LARGE SCALE GENOMIC DNA]</scope>
    <source>
        <strain evidence="5 6">NBRC 107702</strain>
    </source>
</reference>
<dbReference type="PROSITE" id="PS00122">
    <property type="entry name" value="CARBOXYLESTERASE_B_1"/>
    <property type="match status" value="1"/>
</dbReference>
<organism evidence="5 6">
    <name type="scientific">Phytohabitans flavus</name>
    <dbReference type="NCBI Taxonomy" id="1076124"/>
    <lineage>
        <taxon>Bacteria</taxon>
        <taxon>Bacillati</taxon>
        <taxon>Actinomycetota</taxon>
        <taxon>Actinomycetes</taxon>
        <taxon>Micromonosporales</taxon>
        <taxon>Micromonosporaceae</taxon>
    </lineage>
</organism>
<gene>
    <name evidence="5" type="ORF">Pflav_046040</name>
</gene>
<name>A0A6F8XWH1_9ACTN</name>
<evidence type="ECO:0000256" key="1">
    <source>
        <dbReference type="ARBA" id="ARBA00005964"/>
    </source>
</evidence>
<dbReference type="Gene3D" id="3.40.50.1820">
    <property type="entry name" value="alpha/beta hydrolase"/>
    <property type="match status" value="1"/>
</dbReference>
<evidence type="ECO:0000256" key="3">
    <source>
        <dbReference type="RuleBase" id="RU361235"/>
    </source>
</evidence>
<dbReference type="EC" id="3.1.1.-" evidence="3"/>
<proteinExistence type="inferred from homology"/>
<dbReference type="KEGG" id="pfla:Pflav_046040"/>
<comment type="similarity">
    <text evidence="1 3">Belongs to the type-B carboxylesterase/lipase family.</text>
</comment>
<protein>
    <recommendedName>
        <fullName evidence="3">Carboxylic ester hydrolase</fullName>
        <ecNumber evidence="3">3.1.1.-</ecNumber>
    </recommendedName>
</protein>
<dbReference type="PANTHER" id="PTHR11559">
    <property type="entry name" value="CARBOXYLESTERASE"/>
    <property type="match status" value="1"/>
</dbReference>
<dbReference type="AlphaFoldDB" id="A0A6F8XWH1"/>
<evidence type="ECO:0000259" key="4">
    <source>
        <dbReference type="Pfam" id="PF00135"/>
    </source>
</evidence>
<evidence type="ECO:0000256" key="2">
    <source>
        <dbReference type="ARBA" id="ARBA00022801"/>
    </source>
</evidence>
<keyword evidence="6" id="KW-1185">Reference proteome</keyword>
<keyword evidence="2 3" id="KW-0378">Hydrolase</keyword>
<sequence length="396" mass="42097">MAARGGFTSGAGSQYDGARLASDGDVIVVAVNYRIGALGFLASAKLDAEGTVSGGYGLLDQAEALRWVRRNAAAFGGDPHKVTLAGQSAGARAVCTHLAAPASRGLFQRVIVQSGACANPVMEKADAERKGAQAIQDVGCAGAASITSCLRQTATAQLVRVLTDPGRPVTAERRDDPWGPVAGTRYLPRQPIDAIRRGSAIGVPLLIGSTHDEMAGFVLSRHDDLTAEGYAAQIRATFADRAQDVLRMYPVEDFASPALALSTVLTDWGGGIGSCPTLTTARVASRHAPVYAYELLDGIPPFGAYHGWDLPFLWKTSIPLSQFPDYEDMTPNQQRLSRAMVDYWTTFAHHGTPNTPRQPRWAPTHRESVSALGLAAGEIAPTPFAADHKCGFWDKT</sequence>
<accession>A0A6F8XWH1</accession>